<name>A0A6N9H7B9_9MICO</name>
<keyword evidence="3" id="KW-1185">Reference proteome</keyword>
<dbReference type="CDD" id="cd11614">
    <property type="entry name" value="SAF_CpaB_FlgA_like"/>
    <property type="match status" value="1"/>
</dbReference>
<dbReference type="AlphaFoldDB" id="A0A6N9H7B9"/>
<protein>
    <recommendedName>
        <fullName evidence="1">SAF domain-containing protein</fullName>
    </recommendedName>
</protein>
<proteinExistence type="predicted"/>
<dbReference type="InterPro" id="IPR013974">
    <property type="entry name" value="SAF"/>
</dbReference>
<evidence type="ECO:0000259" key="1">
    <source>
        <dbReference type="SMART" id="SM00858"/>
    </source>
</evidence>
<feature type="domain" description="SAF" evidence="1">
    <location>
        <begin position="44"/>
        <end position="106"/>
    </location>
</feature>
<organism evidence="2 3">
    <name type="scientific">Brevibacterium rongguiense</name>
    <dbReference type="NCBI Taxonomy" id="2695267"/>
    <lineage>
        <taxon>Bacteria</taxon>
        <taxon>Bacillati</taxon>
        <taxon>Actinomycetota</taxon>
        <taxon>Actinomycetes</taxon>
        <taxon>Micrococcales</taxon>
        <taxon>Brevibacteriaceae</taxon>
        <taxon>Brevibacterium</taxon>
    </lineage>
</organism>
<dbReference type="SMART" id="SM00858">
    <property type="entry name" value="SAF"/>
    <property type="match status" value="1"/>
</dbReference>
<dbReference type="RefSeq" id="WP_160953395.1">
    <property type="nucleotide sequence ID" value="NZ_WWEQ01000031.1"/>
</dbReference>
<dbReference type="Pfam" id="PF08666">
    <property type="entry name" value="SAF"/>
    <property type="match status" value="1"/>
</dbReference>
<reference evidence="2 3" key="1">
    <citation type="submission" date="2020-01" db="EMBL/GenBank/DDBJ databases">
        <authorList>
            <person name="Deng T."/>
        </authorList>
    </citation>
    <scope>NUCLEOTIDE SEQUENCE [LARGE SCALE GENOMIC DNA]</scope>
    <source>
        <strain evidence="2 3">5221</strain>
    </source>
</reference>
<evidence type="ECO:0000313" key="2">
    <source>
        <dbReference type="EMBL" id="MYM19968.1"/>
    </source>
</evidence>
<dbReference type="Gene3D" id="3.90.1210.10">
    <property type="entry name" value="Antifreeze-like/N-acetylneuraminic acid synthase C-terminal domain"/>
    <property type="match status" value="1"/>
</dbReference>
<gene>
    <name evidence="2" type="ORF">GSY69_08305</name>
</gene>
<sequence>MRFPFPRALPALRGRPQRRIAAALCLGAAVALIAWLAIPRQAGTAVAVAAHDIASGTQLAAGDVEVRRYPAELVPTGAHASAQDLVGSTAGGALGAGSPITDAGLLAPGAQPAAAGEVLVPVSVADEAAASVLRPGHHVRIYSTAEQKGTADGGSDALPGASDGALVDDAVVAAVKRDAGSALAGGPSTVLTLAVPAKRAAALAASAGAGLGFALLN</sequence>
<dbReference type="Proteomes" id="UP000469215">
    <property type="component" value="Unassembled WGS sequence"/>
</dbReference>
<evidence type="ECO:0000313" key="3">
    <source>
        <dbReference type="Proteomes" id="UP000469215"/>
    </source>
</evidence>
<dbReference type="EMBL" id="WWEQ01000031">
    <property type="protein sequence ID" value="MYM19968.1"/>
    <property type="molecule type" value="Genomic_DNA"/>
</dbReference>
<accession>A0A6N9H7B9</accession>
<comment type="caution">
    <text evidence="2">The sequence shown here is derived from an EMBL/GenBank/DDBJ whole genome shotgun (WGS) entry which is preliminary data.</text>
</comment>